<reference evidence="2 3" key="1">
    <citation type="journal article" date="2018" name="Sci. Data">
        <title>The draft genome sequence of cork oak.</title>
        <authorList>
            <person name="Ramos A.M."/>
            <person name="Usie A."/>
            <person name="Barbosa P."/>
            <person name="Barros P.M."/>
            <person name="Capote T."/>
            <person name="Chaves I."/>
            <person name="Simoes F."/>
            <person name="Abreu I."/>
            <person name="Carrasquinho I."/>
            <person name="Faro C."/>
            <person name="Guimaraes J.B."/>
            <person name="Mendonca D."/>
            <person name="Nobrega F."/>
            <person name="Rodrigues L."/>
            <person name="Saibo N.J.M."/>
            <person name="Varela M.C."/>
            <person name="Egas C."/>
            <person name="Matos J."/>
            <person name="Miguel C.M."/>
            <person name="Oliveira M.M."/>
            <person name="Ricardo C.P."/>
            <person name="Goncalves S."/>
        </authorList>
    </citation>
    <scope>NUCLEOTIDE SEQUENCE [LARGE SCALE GENOMIC DNA]</scope>
    <source>
        <strain evidence="3">cv. HL8</strain>
    </source>
</reference>
<feature type="transmembrane region" description="Helical" evidence="1">
    <location>
        <begin position="38"/>
        <end position="61"/>
    </location>
</feature>
<sequence>LNIPLSKSPKISTTSHGKKRKEKKKLICGNGSRKGLKICCGVTAILLITLIVVMVILYFTILTPKNPEITSQPVVLEHFEFWMILNGVQVFKKKATSDCTCDTSLFLGNISSHFDYKSSVKF</sequence>
<keyword evidence="1" id="KW-1133">Transmembrane helix</keyword>
<feature type="non-terminal residue" evidence="2">
    <location>
        <position position="1"/>
    </location>
</feature>
<keyword evidence="3" id="KW-1185">Reference proteome</keyword>
<evidence type="ECO:0000313" key="3">
    <source>
        <dbReference type="Proteomes" id="UP000237347"/>
    </source>
</evidence>
<comment type="caution">
    <text evidence="2">The sequence shown here is derived from an EMBL/GenBank/DDBJ whole genome shotgun (WGS) entry which is preliminary data.</text>
</comment>
<dbReference type="AlphaFoldDB" id="A0AAW0K694"/>
<gene>
    <name evidence="2" type="ORF">CFP56_024179</name>
</gene>
<proteinExistence type="predicted"/>
<organism evidence="2 3">
    <name type="scientific">Quercus suber</name>
    <name type="common">Cork oak</name>
    <dbReference type="NCBI Taxonomy" id="58331"/>
    <lineage>
        <taxon>Eukaryota</taxon>
        <taxon>Viridiplantae</taxon>
        <taxon>Streptophyta</taxon>
        <taxon>Embryophyta</taxon>
        <taxon>Tracheophyta</taxon>
        <taxon>Spermatophyta</taxon>
        <taxon>Magnoliopsida</taxon>
        <taxon>eudicotyledons</taxon>
        <taxon>Gunneridae</taxon>
        <taxon>Pentapetalae</taxon>
        <taxon>rosids</taxon>
        <taxon>fabids</taxon>
        <taxon>Fagales</taxon>
        <taxon>Fagaceae</taxon>
        <taxon>Quercus</taxon>
    </lineage>
</organism>
<protein>
    <submittedName>
        <fullName evidence="2">Uncharacterized protein</fullName>
    </submittedName>
</protein>
<evidence type="ECO:0000313" key="2">
    <source>
        <dbReference type="EMBL" id="KAK7834707.1"/>
    </source>
</evidence>
<dbReference type="EMBL" id="PKMF04000383">
    <property type="protein sequence ID" value="KAK7834707.1"/>
    <property type="molecule type" value="Genomic_DNA"/>
</dbReference>
<keyword evidence="1" id="KW-0472">Membrane</keyword>
<dbReference type="Proteomes" id="UP000237347">
    <property type="component" value="Unassembled WGS sequence"/>
</dbReference>
<keyword evidence="1" id="KW-0812">Transmembrane</keyword>
<accession>A0AAW0K694</accession>
<evidence type="ECO:0000256" key="1">
    <source>
        <dbReference type="SAM" id="Phobius"/>
    </source>
</evidence>
<name>A0AAW0K694_QUESU</name>